<dbReference type="GO" id="GO:0043856">
    <property type="term" value="F:anti-sigma factor antagonist activity"/>
    <property type="evidence" value="ECO:0007669"/>
    <property type="project" value="InterPro"/>
</dbReference>
<sequence length="134" mass="14214">MTDSSVSGSGDARGGTSLRQETDDGLDLTLDQPTEGTLVVAVTGELDMLTAPDLRQAVVDRMSSSSTIVLALDGVVFLGTSGLAVLIELREHAQRAGTTLRLACTERRVLRPLSIAGLHHLFEIRDSVQAALEE</sequence>
<dbReference type="OrthoDB" id="3576811at2"/>
<evidence type="ECO:0000313" key="6">
    <source>
        <dbReference type="EMBL" id="TCK26088.1"/>
    </source>
</evidence>
<name>A0A4R1HUZ8_PSEEN</name>
<evidence type="ECO:0000256" key="2">
    <source>
        <dbReference type="RuleBase" id="RU003749"/>
    </source>
</evidence>
<dbReference type="PROSITE" id="PS50801">
    <property type="entry name" value="STAS"/>
    <property type="match status" value="1"/>
</dbReference>
<dbReference type="RefSeq" id="WP_132422794.1">
    <property type="nucleotide sequence ID" value="NZ_SMFZ01000001.1"/>
</dbReference>
<evidence type="ECO:0000256" key="3">
    <source>
        <dbReference type="SAM" id="MobiDB-lite"/>
    </source>
</evidence>
<dbReference type="AlphaFoldDB" id="A0A4R1HUZ8"/>
<dbReference type="NCBIfam" id="TIGR00377">
    <property type="entry name" value="ant_ant_sig"/>
    <property type="match status" value="1"/>
</dbReference>
<evidence type="ECO:0000313" key="7">
    <source>
        <dbReference type="Proteomes" id="UP000295560"/>
    </source>
</evidence>
<feature type="region of interest" description="Disordered" evidence="3">
    <location>
        <begin position="1"/>
        <end position="31"/>
    </location>
</feature>
<comment type="caution">
    <text evidence="6">The sequence shown here is derived from an EMBL/GenBank/DDBJ whole genome shotgun (WGS) entry which is preliminary data.</text>
</comment>
<evidence type="ECO:0000256" key="4">
    <source>
        <dbReference type="SAM" id="Phobius"/>
    </source>
</evidence>
<dbReference type="Gene3D" id="3.30.750.24">
    <property type="entry name" value="STAS domain"/>
    <property type="match status" value="1"/>
</dbReference>
<dbReference type="Proteomes" id="UP000295560">
    <property type="component" value="Unassembled WGS sequence"/>
</dbReference>
<proteinExistence type="inferred from homology"/>
<keyword evidence="4" id="KW-0812">Transmembrane</keyword>
<dbReference type="PANTHER" id="PTHR33495">
    <property type="entry name" value="ANTI-SIGMA FACTOR ANTAGONIST TM_1081-RELATED-RELATED"/>
    <property type="match status" value="1"/>
</dbReference>
<dbReference type="PANTHER" id="PTHR33495:SF2">
    <property type="entry name" value="ANTI-SIGMA FACTOR ANTAGONIST TM_1081-RELATED"/>
    <property type="match status" value="1"/>
</dbReference>
<dbReference type="InterPro" id="IPR003658">
    <property type="entry name" value="Anti-sigma_ant"/>
</dbReference>
<keyword evidence="4" id="KW-0472">Membrane</keyword>
<reference evidence="6 7" key="1">
    <citation type="submission" date="2019-03" db="EMBL/GenBank/DDBJ databases">
        <title>Sequencing the genomes of 1000 actinobacteria strains.</title>
        <authorList>
            <person name="Klenk H.-P."/>
        </authorList>
    </citation>
    <scope>NUCLEOTIDE SEQUENCE [LARGE SCALE GENOMIC DNA]</scope>
    <source>
        <strain evidence="6 7">DSM 44969</strain>
    </source>
</reference>
<dbReference type="InterPro" id="IPR002645">
    <property type="entry name" value="STAS_dom"/>
</dbReference>
<comment type="similarity">
    <text evidence="1 2">Belongs to the anti-sigma-factor antagonist family.</text>
</comment>
<evidence type="ECO:0000256" key="1">
    <source>
        <dbReference type="ARBA" id="ARBA00009013"/>
    </source>
</evidence>
<keyword evidence="7" id="KW-1185">Reference proteome</keyword>
<gene>
    <name evidence="6" type="ORF">EV378_1916</name>
</gene>
<dbReference type="CDD" id="cd07043">
    <property type="entry name" value="STAS_anti-anti-sigma_factors"/>
    <property type="match status" value="1"/>
</dbReference>
<protein>
    <recommendedName>
        <fullName evidence="2">Anti-sigma factor antagonist</fullName>
    </recommendedName>
</protein>
<keyword evidence="4" id="KW-1133">Transmembrane helix</keyword>
<feature type="transmembrane region" description="Helical" evidence="4">
    <location>
        <begin position="68"/>
        <end position="87"/>
    </location>
</feature>
<dbReference type="SUPFAM" id="SSF52091">
    <property type="entry name" value="SpoIIaa-like"/>
    <property type="match status" value="1"/>
</dbReference>
<accession>A0A4R1HUZ8</accession>
<dbReference type="InterPro" id="IPR036513">
    <property type="entry name" value="STAS_dom_sf"/>
</dbReference>
<dbReference type="Pfam" id="PF01740">
    <property type="entry name" value="STAS"/>
    <property type="match status" value="1"/>
</dbReference>
<feature type="domain" description="STAS" evidence="5">
    <location>
        <begin position="35"/>
        <end position="134"/>
    </location>
</feature>
<organism evidence="6 7">
    <name type="scientific">Pseudonocardia endophytica</name>
    <dbReference type="NCBI Taxonomy" id="401976"/>
    <lineage>
        <taxon>Bacteria</taxon>
        <taxon>Bacillati</taxon>
        <taxon>Actinomycetota</taxon>
        <taxon>Actinomycetes</taxon>
        <taxon>Pseudonocardiales</taxon>
        <taxon>Pseudonocardiaceae</taxon>
        <taxon>Pseudonocardia</taxon>
    </lineage>
</organism>
<evidence type="ECO:0000259" key="5">
    <source>
        <dbReference type="PROSITE" id="PS50801"/>
    </source>
</evidence>
<dbReference type="EMBL" id="SMFZ01000001">
    <property type="protein sequence ID" value="TCK26088.1"/>
    <property type="molecule type" value="Genomic_DNA"/>
</dbReference>